<gene>
    <name evidence="1" type="ORF">CRT60_21970</name>
</gene>
<sequence length="68" mass="7423">MRRTSLTRLQLQVELFNVDNPPGTPVLHRPLTGTATETITASRASLYGRTPVVHLMGAGRVPLSDVVR</sequence>
<evidence type="ECO:0000313" key="2">
    <source>
        <dbReference type="Proteomes" id="UP000225379"/>
    </source>
</evidence>
<dbReference type="Proteomes" id="UP000225379">
    <property type="component" value="Unassembled WGS sequence"/>
</dbReference>
<dbReference type="EMBL" id="PDKW01000042">
    <property type="protein sequence ID" value="PGH55920.1"/>
    <property type="molecule type" value="Genomic_DNA"/>
</dbReference>
<dbReference type="OrthoDB" id="7376471at2"/>
<proteinExistence type="predicted"/>
<reference evidence="2" key="1">
    <citation type="submission" date="2017-10" db="EMBL/GenBank/DDBJ databases">
        <authorList>
            <person name="Kravchenko I.K."/>
            <person name="Grouzdev D.S."/>
        </authorList>
    </citation>
    <scope>NUCLEOTIDE SEQUENCE [LARGE SCALE GENOMIC DNA]</scope>
    <source>
        <strain evidence="2">B2</strain>
    </source>
</reference>
<protein>
    <submittedName>
        <fullName evidence="1">Uncharacterized protein</fullName>
    </submittedName>
</protein>
<dbReference type="AlphaFoldDB" id="A0A2B8BDR7"/>
<evidence type="ECO:0000313" key="1">
    <source>
        <dbReference type="EMBL" id="PGH55920.1"/>
    </source>
</evidence>
<dbReference type="RefSeq" id="WP_098738635.1">
    <property type="nucleotide sequence ID" value="NZ_PDKW01000042.1"/>
</dbReference>
<comment type="caution">
    <text evidence="1">The sequence shown here is derived from an EMBL/GenBank/DDBJ whole genome shotgun (WGS) entry which is preliminary data.</text>
</comment>
<keyword evidence="2" id="KW-1185">Reference proteome</keyword>
<organism evidence="1 2">
    <name type="scientific">Azospirillum palustre</name>
    <dbReference type="NCBI Taxonomy" id="2044885"/>
    <lineage>
        <taxon>Bacteria</taxon>
        <taxon>Pseudomonadati</taxon>
        <taxon>Pseudomonadota</taxon>
        <taxon>Alphaproteobacteria</taxon>
        <taxon>Rhodospirillales</taxon>
        <taxon>Azospirillaceae</taxon>
        <taxon>Azospirillum</taxon>
    </lineage>
</organism>
<name>A0A2B8BDR7_9PROT</name>
<accession>A0A2B8BDR7</accession>